<reference evidence="5 6" key="1">
    <citation type="submission" date="2020-09" db="EMBL/GenBank/DDBJ databases">
        <title>Sinomicrobium weinanense sp. nov., a halophilic bacteria isolated from saline-alkali soil.</title>
        <authorList>
            <person name="Wu P."/>
            <person name="Ren H."/>
            <person name="Mei Y."/>
            <person name="Liang Y."/>
            <person name="Chen Z."/>
        </authorList>
    </citation>
    <scope>NUCLEOTIDE SEQUENCE [LARGE SCALE GENOMIC DNA]</scope>
    <source>
        <strain evidence="5 6">FJxs</strain>
    </source>
</reference>
<sequence>MIKVLKPGFYTSVQDAGRTGYRDMGVPVSGAMDLFSATLANRLLNNDDNAAVLETTMTGPDLEFTEPTHIVVTGAEMQPAVNDAKIPYNRVIKINSGDVLSFGKLQRGFRAYLGIKDGFKTEKVLGSRSLYIPVTQTARIVEGNTLPYQPYEGDIENLIEIKIDNEFLFDTHIEVFPGPEYELLPEADKERIRTATFTVSPQNNRMAYQLKEQLLPNDFGIITSATLPGTVQLTPSGKMIVLMKDCQTTGGYPRILQLTEKSVSVLGQKKVGDTIDIRLRG</sequence>
<evidence type="ECO:0000256" key="1">
    <source>
        <dbReference type="ARBA" id="ARBA00022741"/>
    </source>
</evidence>
<dbReference type="GO" id="GO:0005524">
    <property type="term" value="F:ATP binding"/>
    <property type="evidence" value="ECO:0007669"/>
    <property type="project" value="UniProtKB-KW"/>
</dbReference>
<dbReference type="Pfam" id="PF02626">
    <property type="entry name" value="CT_A_B"/>
    <property type="match status" value="1"/>
</dbReference>
<dbReference type="AlphaFoldDB" id="A0A926JS18"/>
<dbReference type="EMBL" id="JACVDC010000025">
    <property type="protein sequence ID" value="MBC9796336.1"/>
    <property type="molecule type" value="Genomic_DNA"/>
</dbReference>
<feature type="domain" description="Carboxyltransferase" evidence="4">
    <location>
        <begin position="23"/>
        <end position="281"/>
    </location>
</feature>
<organism evidence="5 6">
    <name type="scientific">Sinomicrobium weinanense</name>
    <dbReference type="NCBI Taxonomy" id="2842200"/>
    <lineage>
        <taxon>Bacteria</taxon>
        <taxon>Pseudomonadati</taxon>
        <taxon>Bacteroidota</taxon>
        <taxon>Flavobacteriia</taxon>
        <taxon>Flavobacteriales</taxon>
        <taxon>Flavobacteriaceae</taxon>
        <taxon>Sinomicrobium</taxon>
    </lineage>
</organism>
<keyword evidence="2" id="KW-0378">Hydrolase</keyword>
<evidence type="ECO:0000313" key="6">
    <source>
        <dbReference type="Proteomes" id="UP000653730"/>
    </source>
</evidence>
<gene>
    <name evidence="5" type="ORF">IBL28_10175</name>
</gene>
<evidence type="ECO:0000259" key="4">
    <source>
        <dbReference type="SMART" id="SM00797"/>
    </source>
</evidence>
<dbReference type="PANTHER" id="PTHR43309:SF5">
    <property type="entry name" value="5-OXOPROLINASE SUBUNIT C"/>
    <property type="match status" value="1"/>
</dbReference>
<name>A0A926JS18_9FLAO</name>
<comment type="caution">
    <text evidence="5">The sequence shown here is derived from an EMBL/GenBank/DDBJ whole genome shotgun (WGS) entry which is preliminary data.</text>
</comment>
<evidence type="ECO:0000313" key="5">
    <source>
        <dbReference type="EMBL" id="MBC9796336.1"/>
    </source>
</evidence>
<evidence type="ECO:0000256" key="2">
    <source>
        <dbReference type="ARBA" id="ARBA00022801"/>
    </source>
</evidence>
<dbReference type="GO" id="GO:0016787">
    <property type="term" value="F:hydrolase activity"/>
    <property type="evidence" value="ECO:0007669"/>
    <property type="project" value="UniProtKB-KW"/>
</dbReference>
<dbReference type="InterPro" id="IPR029000">
    <property type="entry name" value="Cyclophilin-like_dom_sf"/>
</dbReference>
<dbReference type="InterPro" id="IPR052708">
    <property type="entry name" value="PxpC"/>
</dbReference>
<accession>A0A926JS18</accession>
<keyword evidence="3" id="KW-0067">ATP-binding</keyword>
<dbReference type="Gene3D" id="2.40.100.10">
    <property type="entry name" value="Cyclophilin-like"/>
    <property type="match status" value="1"/>
</dbReference>
<dbReference type="RefSeq" id="WP_187965483.1">
    <property type="nucleotide sequence ID" value="NZ_JACVDC010000025.1"/>
</dbReference>
<proteinExistence type="predicted"/>
<dbReference type="PANTHER" id="PTHR43309">
    <property type="entry name" value="5-OXOPROLINASE SUBUNIT C"/>
    <property type="match status" value="1"/>
</dbReference>
<evidence type="ECO:0000256" key="3">
    <source>
        <dbReference type="ARBA" id="ARBA00022840"/>
    </source>
</evidence>
<dbReference type="Proteomes" id="UP000653730">
    <property type="component" value="Unassembled WGS sequence"/>
</dbReference>
<dbReference type="SMART" id="SM00797">
    <property type="entry name" value="AHS2"/>
    <property type="match status" value="1"/>
</dbReference>
<keyword evidence="1" id="KW-0547">Nucleotide-binding</keyword>
<dbReference type="InterPro" id="IPR003778">
    <property type="entry name" value="CT_A_B"/>
</dbReference>
<protein>
    <submittedName>
        <fullName evidence="5">Biotin-dependent carboxyltransferase family protein</fullName>
    </submittedName>
</protein>
<keyword evidence="6" id="KW-1185">Reference proteome</keyword>